<dbReference type="RefSeq" id="WP_255888752.1">
    <property type="nucleotide sequence ID" value="NZ_JAFMZM010000001.1"/>
</dbReference>
<accession>A0ABW2N0A6</accession>
<dbReference type="Proteomes" id="UP001596524">
    <property type="component" value="Unassembled WGS sequence"/>
</dbReference>
<sequence>MPKRLPLDPSTAVPPDERVDHRLIRRVNLGLVLRSLRDRGPRSRANLAAELGITRSTVSSLVSELADRGLVRIGNFQRGAMGRPGLEVELDGRSVCGLGAEVNVNHVATLALDLSGRVVAEHKLALAANELPAETVVDRLSTLVRDTVSELESQGVASVGVTVGIAGLVDRADAGLTRAPNLQWRDVPVGAMVRARLGDLRVAVDNEANLAALAEATPGDPDRQDIVVIFGEVGVGGGIVAGGRLLRGQQGYAGEFGHMVVEPGGRVCGCGRRGCWEAVCGLRALLELATDAGDPVRDPSVAIEERLAEINRRADAGDPRTLAALGEVGSWVGAGAAILTNVLNPAAIVLSGYFAIVGHHMIAAIEDQIGAGVLAADAGGTRVELSELGFGAAVRGGALTSLERVFDDPTCVEPRGSED</sequence>
<dbReference type="InterPro" id="IPR036388">
    <property type="entry name" value="WH-like_DNA-bd_sf"/>
</dbReference>
<evidence type="ECO:0000259" key="2">
    <source>
        <dbReference type="Pfam" id="PF12802"/>
    </source>
</evidence>
<dbReference type="Pfam" id="PF00480">
    <property type="entry name" value="ROK"/>
    <property type="match status" value="1"/>
</dbReference>
<dbReference type="Gene3D" id="3.30.420.40">
    <property type="match status" value="2"/>
</dbReference>
<proteinExistence type="inferred from homology"/>
<dbReference type="SUPFAM" id="SSF53067">
    <property type="entry name" value="Actin-like ATPase domain"/>
    <property type="match status" value="2"/>
</dbReference>
<dbReference type="InterPro" id="IPR000600">
    <property type="entry name" value="ROK"/>
</dbReference>
<dbReference type="InterPro" id="IPR043129">
    <property type="entry name" value="ATPase_NBD"/>
</dbReference>
<reference evidence="4" key="1">
    <citation type="journal article" date="2019" name="Int. J. Syst. Evol. Microbiol.">
        <title>The Global Catalogue of Microorganisms (GCM) 10K type strain sequencing project: providing services to taxonomists for standard genome sequencing and annotation.</title>
        <authorList>
            <consortium name="The Broad Institute Genomics Platform"/>
            <consortium name="The Broad Institute Genome Sequencing Center for Infectious Disease"/>
            <person name="Wu L."/>
            <person name="Ma J."/>
        </authorList>
    </citation>
    <scope>NUCLEOTIDE SEQUENCE [LARGE SCALE GENOMIC DNA]</scope>
    <source>
        <strain evidence="4">FCH27</strain>
    </source>
</reference>
<feature type="domain" description="HTH marR-type" evidence="2">
    <location>
        <begin position="32"/>
        <end position="72"/>
    </location>
</feature>
<dbReference type="InterPro" id="IPR000835">
    <property type="entry name" value="HTH_MarR-typ"/>
</dbReference>
<evidence type="ECO:0000313" key="3">
    <source>
        <dbReference type="EMBL" id="MFC7360719.1"/>
    </source>
</evidence>
<dbReference type="InterPro" id="IPR036390">
    <property type="entry name" value="WH_DNA-bd_sf"/>
</dbReference>
<dbReference type="PANTHER" id="PTHR18964:SF149">
    <property type="entry name" value="BIFUNCTIONAL UDP-N-ACETYLGLUCOSAMINE 2-EPIMERASE_N-ACETYLMANNOSAMINE KINASE"/>
    <property type="match status" value="1"/>
</dbReference>
<name>A0ABW2N0A6_9ACTN</name>
<protein>
    <submittedName>
        <fullName evidence="3">ROK family protein</fullName>
    </submittedName>
</protein>
<comment type="caution">
    <text evidence="3">The sequence shown here is derived from an EMBL/GenBank/DDBJ whole genome shotgun (WGS) entry which is preliminary data.</text>
</comment>
<dbReference type="EMBL" id="JBHTCH010000014">
    <property type="protein sequence ID" value="MFC7360719.1"/>
    <property type="molecule type" value="Genomic_DNA"/>
</dbReference>
<dbReference type="PANTHER" id="PTHR18964">
    <property type="entry name" value="ROK (REPRESSOR, ORF, KINASE) FAMILY"/>
    <property type="match status" value="1"/>
</dbReference>
<organism evidence="3 4">
    <name type="scientific">Nocardioides astragali</name>
    <dbReference type="NCBI Taxonomy" id="1776736"/>
    <lineage>
        <taxon>Bacteria</taxon>
        <taxon>Bacillati</taxon>
        <taxon>Actinomycetota</taxon>
        <taxon>Actinomycetes</taxon>
        <taxon>Propionibacteriales</taxon>
        <taxon>Nocardioidaceae</taxon>
        <taxon>Nocardioides</taxon>
    </lineage>
</organism>
<gene>
    <name evidence="3" type="ORF">ACFQO6_10590</name>
</gene>
<keyword evidence="4" id="KW-1185">Reference proteome</keyword>
<dbReference type="SUPFAM" id="SSF46785">
    <property type="entry name" value="Winged helix' DNA-binding domain"/>
    <property type="match status" value="1"/>
</dbReference>
<comment type="similarity">
    <text evidence="1">Belongs to the ROK (NagC/XylR) family.</text>
</comment>
<evidence type="ECO:0000313" key="4">
    <source>
        <dbReference type="Proteomes" id="UP001596524"/>
    </source>
</evidence>
<dbReference type="Gene3D" id="1.10.10.10">
    <property type="entry name" value="Winged helix-like DNA-binding domain superfamily/Winged helix DNA-binding domain"/>
    <property type="match status" value="1"/>
</dbReference>
<evidence type="ECO:0000256" key="1">
    <source>
        <dbReference type="ARBA" id="ARBA00006479"/>
    </source>
</evidence>
<dbReference type="Pfam" id="PF12802">
    <property type="entry name" value="MarR_2"/>
    <property type="match status" value="1"/>
</dbReference>